<reference evidence="1" key="2">
    <citation type="submission" date="2020-09" db="EMBL/GenBank/DDBJ databases">
        <authorList>
            <person name="Sun Q."/>
            <person name="Zhou Y."/>
        </authorList>
    </citation>
    <scope>NUCLEOTIDE SEQUENCE</scope>
    <source>
        <strain evidence="1">CGMCC 1.15794</strain>
    </source>
</reference>
<dbReference type="EMBL" id="BMJY01000004">
    <property type="protein sequence ID" value="GGH40920.1"/>
    <property type="molecule type" value="Genomic_DNA"/>
</dbReference>
<dbReference type="AlphaFoldDB" id="A0A917MLH6"/>
<reference evidence="1" key="1">
    <citation type="journal article" date="2014" name="Int. J. Syst. Evol. Microbiol.">
        <title>Complete genome sequence of Corynebacterium casei LMG S-19264T (=DSM 44701T), isolated from a smear-ripened cheese.</title>
        <authorList>
            <consortium name="US DOE Joint Genome Institute (JGI-PGF)"/>
            <person name="Walter F."/>
            <person name="Albersmeier A."/>
            <person name="Kalinowski J."/>
            <person name="Ruckert C."/>
        </authorList>
    </citation>
    <scope>NUCLEOTIDE SEQUENCE</scope>
    <source>
        <strain evidence="1">CGMCC 1.15794</strain>
    </source>
</reference>
<name>A0A917MLH6_9MICO</name>
<comment type="caution">
    <text evidence="1">The sequence shown here is derived from an EMBL/GenBank/DDBJ whole genome shotgun (WGS) entry which is preliminary data.</text>
</comment>
<protein>
    <submittedName>
        <fullName evidence="1">Uncharacterized protein</fullName>
    </submittedName>
</protein>
<accession>A0A917MLH6</accession>
<evidence type="ECO:0000313" key="1">
    <source>
        <dbReference type="EMBL" id="GGH40920.1"/>
    </source>
</evidence>
<evidence type="ECO:0000313" key="2">
    <source>
        <dbReference type="Proteomes" id="UP000657592"/>
    </source>
</evidence>
<gene>
    <name evidence="1" type="ORF">GCM10010921_13170</name>
</gene>
<dbReference type="Proteomes" id="UP000657592">
    <property type="component" value="Unassembled WGS sequence"/>
</dbReference>
<organism evidence="1 2">
    <name type="scientific">Microbacterium album</name>
    <dbReference type="NCBI Taxonomy" id="2053191"/>
    <lineage>
        <taxon>Bacteria</taxon>
        <taxon>Bacillati</taxon>
        <taxon>Actinomycetota</taxon>
        <taxon>Actinomycetes</taxon>
        <taxon>Micrococcales</taxon>
        <taxon>Microbacteriaceae</taxon>
        <taxon>Microbacterium</taxon>
    </lineage>
</organism>
<keyword evidence="2" id="KW-1185">Reference proteome</keyword>
<proteinExistence type="predicted"/>
<dbReference type="RefSeq" id="WP_188755482.1">
    <property type="nucleotide sequence ID" value="NZ_BMJY01000004.1"/>
</dbReference>
<sequence length="90" mass="9350">MAGTDNAASVDEALKQFTDMMAADGYVLSWSPTDEDRIVVRIDATADACADCLVPQPVMEAIMASALEPTPYRLDHVVLPGHAGGASGSA</sequence>